<feature type="region of interest" description="Disordered" evidence="13">
    <location>
        <begin position="86"/>
        <end position="140"/>
    </location>
</feature>
<evidence type="ECO:0000259" key="14">
    <source>
        <dbReference type="SMART" id="SM00298"/>
    </source>
</evidence>
<keyword evidence="6" id="KW-0156">Chromatin regulator</keyword>
<evidence type="ECO:0000256" key="9">
    <source>
        <dbReference type="ARBA" id="ARBA00023204"/>
    </source>
</evidence>
<evidence type="ECO:0000313" key="16">
    <source>
        <dbReference type="Proteomes" id="UP000279259"/>
    </source>
</evidence>
<keyword evidence="7" id="KW-0805">Transcription regulation</keyword>
<dbReference type="PIRSF" id="PIRSF038133">
    <property type="entry name" value="HAT_Nua4_EAF3/MRG15"/>
    <property type="match status" value="1"/>
</dbReference>
<dbReference type="SMART" id="SM00298">
    <property type="entry name" value="CHROMO"/>
    <property type="match status" value="1"/>
</dbReference>
<dbReference type="GO" id="GO:0006355">
    <property type="term" value="P:regulation of DNA-templated transcription"/>
    <property type="evidence" value="ECO:0007669"/>
    <property type="project" value="InterPro"/>
</dbReference>
<dbReference type="FunFam" id="1.10.274.30:FF:000004">
    <property type="entry name" value="Putative Chromatin modification-related protein eaf3"/>
    <property type="match status" value="1"/>
</dbReference>
<dbReference type="Proteomes" id="UP000279259">
    <property type="component" value="Unassembled WGS sequence"/>
</dbReference>
<sequence>MATPMNQFMADEYVLAYHGPLLYEARILLAENWTEQNTLLGTTGPHYFIHYKGWKQTWDEWVPEGRLLKLNEAGFALRRKLLEAQTKKNRPSAPAVSTTATAAGASTSPAPGAKGKEKGGAKKETGSARKRARETANDTELDYMKRPEVKIVIPDPLKLQLVDDWENVTKNNQLVTLPRTPNVRELLEEYRQYVQSTKKDRSTRATALLSEIISGITLYFDKALGNNLLYRFERAQYVEQRRANPDKQMSEIYGAEHLLRLFVNFGPFIAYTNIDTESLNILREYINDIMKWMIKEQKRLFVKEYETTTTQYQNLSRT</sequence>
<dbReference type="STRING" id="1890683.A0A427YVH4"/>
<dbReference type="GO" id="GO:0006281">
    <property type="term" value="P:DNA repair"/>
    <property type="evidence" value="ECO:0007669"/>
    <property type="project" value="UniProtKB-KW"/>
</dbReference>
<evidence type="ECO:0000256" key="13">
    <source>
        <dbReference type="SAM" id="MobiDB-lite"/>
    </source>
</evidence>
<dbReference type="Pfam" id="PF05712">
    <property type="entry name" value="MRG"/>
    <property type="match status" value="1"/>
</dbReference>
<evidence type="ECO:0000256" key="2">
    <source>
        <dbReference type="ARBA" id="ARBA00009093"/>
    </source>
</evidence>
<comment type="function">
    <text evidence="11">Involved in deacetylation of histones, chromatin assembly and chromosome segregation. May act as a transcriptional oscillator, directing histone deacetylases to specific chromosomal domains. Component of the NuA4 histone acetyltransferase complex which is involved in transcriptional activation of selected genes principally by acetylation of nucleosomal histone H4 and H2A. The NuA4 complex is also involved in DNA repair.</text>
</comment>
<evidence type="ECO:0000256" key="11">
    <source>
        <dbReference type="ARBA" id="ARBA00057322"/>
    </source>
</evidence>
<dbReference type="GO" id="GO:0035267">
    <property type="term" value="C:NuA4 histone acetyltransferase complex"/>
    <property type="evidence" value="ECO:0007669"/>
    <property type="project" value="TreeGrafter"/>
</dbReference>
<keyword evidence="16" id="KW-1185">Reference proteome</keyword>
<evidence type="ECO:0000256" key="10">
    <source>
        <dbReference type="ARBA" id="ARBA00023242"/>
    </source>
</evidence>
<dbReference type="AlphaFoldDB" id="A0A427YVH4"/>
<accession>A0A427YVH4</accession>
<dbReference type="EMBL" id="RSCD01000001">
    <property type="protein sequence ID" value="RSH95097.1"/>
    <property type="molecule type" value="Genomic_DNA"/>
</dbReference>
<evidence type="ECO:0000256" key="3">
    <source>
        <dbReference type="ARBA" id="ARBA00011353"/>
    </source>
</evidence>
<dbReference type="SUPFAM" id="SSF54160">
    <property type="entry name" value="Chromo domain-like"/>
    <property type="match status" value="1"/>
</dbReference>
<keyword evidence="8" id="KW-0804">Transcription</keyword>
<evidence type="ECO:0000313" key="15">
    <source>
        <dbReference type="EMBL" id="RSH95097.1"/>
    </source>
</evidence>
<proteinExistence type="inferred from homology"/>
<dbReference type="InterPro" id="IPR038217">
    <property type="entry name" value="MRG_C_sf"/>
</dbReference>
<organism evidence="15 16">
    <name type="scientific">Saitozyma podzolica</name>
    <dbReference type="NCBI Taxonomy" id="1890683"/>
    <lineage>
        <taxon>Eukaryota</taxon>
        <taxon>Fungi</taxon>
        <taxon>Dikarya</taxon>
        <taxon>Basidiomycota</taxon>
        <taxon>Agaricomycotina</taxon>
        <taxon>Tremellomycetes</taxon>
        <taxon>Tremellales</taxon>
        <taxon>Trimorphomycetaceae</taxon>
        <taxon>Saitozyma</taxon>
    </lineage>
</organism>
<comment type="similarity">
    <text evidence="2">Belongs to the MRG family.</text>
</comment>
<evidence type="ECO:0000256" key="1">
    <source>
        <dbReference type="ARBA" id="ARBA00004123"/>
    </source>
</evidence>
<dbReference type="InterPro" id="IPR053820">
    <property type="entry name" value="MSL3_chromo-like"/>
</dbReference>
<dbReference type="PANTHER" id="PTHR10880">
    <property type="entry name" value="MORTALITY FACTOR 4-LIKE PROTEIN"/>
    <property type="match status" value="1"/>
</dbReference>
<dbReference type="PANTHER" id="PTHR10880:SF15">
    <property type="entry name" value="MSL COMPLEX SUBUNIT 3"/>
    <property type="match status" value="1"/>
</dbReference>
<evidence type="ECO:0000256" key="5">
    <source>
        <dbReference type="ARBA" id="ARBA00022763"/>
    </source>
</evidence>
<evidence type="ECO:0000256" key="4">
    <source>
        <dbReference type="ARBA" id="ARBA00018505"/>
    </source>
</evidence>
<keyword evidence="9" id="KW-0234">DNA repair</keyword>
<gene>
    <name evidence="15" type="primary">EAF3</name>
    <name evidence="15" type="ORF">EHS25_000183</name>
</gene>
<feature type="compositionally biased region" description="Basic and acidic residues" evidence="13">
    <location>
        <begin position="114"/>
        <end position="127"/>
    </location>
</feature>
<comment type="subcellular location">
    <subcellularLocation>
        <location evidence="1">Nucleus</location>
    </subcellularLocation>
</comment>
<dbReference type="InterPro" id="IPR026541">
    <property type="entry name" value="MRG_dom"/>
</dbReference>
<dbReference type="Pfam" id="PF22732">
    <property type="entry name" value="MSL3_chromo-like"/>
    <property type="match status" value="1"/>
</dbReference>
<comment type="subunit">
    <text evidence="3">Component of the NuA4 histone acetyltransferase complex.</text>
</comment>
<reference evidence="15 16" key="1">
    <citation type="submission" date="2018-11" db="EMBL/GenBank/DDBJ databases">
        <title>Genome sequence of Saitozyma podzolica DSM 27192.</title>
        <authorList>
            <person name="Aliyu H."/>
            <person name="Gorte O."/>
            <person name="Ochsenreither K."/>
        </authorList>
    </citation>
    <scope>NUCLEOTIDE SEQUENCE [LARGE SCALE GENOMIC DNA]</scope>
    <source>
        <strain evidence="15 16">DSM 27192</strain>
    </source>
</reference>
<evidence type="ECO:0000256" key="6">
    <source>
        <dbReference type="ARBA" id="ARBA00022853"/>
    </source>
</evidence>
<evidence type="ECO:0000256" key="8">
    <source>
        <dbReference type="ARBA" id="ARBA00023163"/>
    </source>
</evidence>
<dbReference type="FunFam" id="2.30.30.140:FF:000104">
    <property type="entry name" value="Unplaced genomic scaffold supercont2.8, whole genome shotgun sequence"/>
    <property type="match status" value="1"/>
</dbReference>
<dbReference type="GO" id="GO:0032221">
    <property type="term" value="C:Rpd3S complex"/>
    <property type="evidence" value="ECO:0007669"/>
    <property type="project" value="TreeGrafter"/>
</dbReference>
<dbReference type="OrthoDB" id="124855at2759"/>
<evidence type="ECO:0000256" key="12">
    <source>
        <dbReference type="ARBA" id="ARBA00072864"/>
    </source>
</evidence>
<dbReference type="InterPro" id="IPR008676">
    <property type="entry name" value="MRG"/>
</dbReference>
<evidence type="ECO:0000256" key="7">
    <source>
        <dbReference type="ARBA" id="ARBA00023015"/>
    </source>
</evidence>
<keyword evidence="5" id="KW-0227">DNA damage</keyword>
<comment type="caution">
    <text evidence="15">The sequence shown here is derived from an EMBL/GenBank/DDBJ whole genome shotgun (WGS) entry which is preliminary data.</text>
</comment>
<dbReference type="Gene3D" id="2.30.30.140">
    <property type="match status" value="1"/>
</dbReference>
<feature type="compositionally biased region" description="Low complexity" evidence="13">
    <location>
        <begin position="91"/>
        <end position="113"/>
    </location>
</feature>
<feature type="domain" description="Chromo" evidence="14">
    <location>
        <begin position="22"/>
        <end position="83"/>
    </location>
</feature>
<dbReference type="Gene3D" id="1.10.274.30">
    <property type="entry name" value="MRG domain"/>
    <property type="match status" value="1"/>
</dbReference>
<dbReference type="InterPro" id="IPR016197">
    <property type="entry name" value="Chromo-like_dom_sf"/>
</dbReference>
<protein>
    <recommendedName>
        <fullName evidence="4">Chromatin modification-related protein EAF3</fullName>
    </recommendedName>
    <alternativeName>
        <fullName evidence="12">Chromatin modification-related protein eaf3</fullName>
    </alternativeName>
</protein>
<name>A0A427YVH4_9TREE</name>
<keyword evidence="10" id="KW-0539">Nucleus</keyword>
<dbReference type="PROSITE" id="PS51640">
    <property type="entry name" value="MRG"/>
    <property type="match status" value="1"/>
</dbReference>
<dbReference type="InterPro" id="IPR000953">
    <property type="entry name" value="Chromo/chromo_shadow_dom"/>
</dbReference>
<dbReference type="GO" id="GO:0006338">
    <property type="term" value="P:chromatin remodeling"/>
    <property type="evidence" value="ECO:0007669"/>
    <property type="project" value="UniProtKB-ARBA"/>
</dbReference>